<reference evidence="2 3" key="1">
    <citation type="submission" date="2016-07" db="EMBL/GenBank/DDBJ databases">
        <title>Pervasive Adenine N6-methylation of Active Genes in Fungi.</title>
        <authorList>
            <consortium name="DOE Joint Genome Institute"/>
            <person name="Mondo S.J."/>
            <person name="Dannebaum R.O."/>
            <person name="Kuo R.C."/>
            <person name="Labutti K."/>
            <person name="Haridas S."/>
            <person name="Kuo A."/>
            <person name="Salamov A."/>
            <person name="Ahrendt S.R."/>
            <person name="Lipzen A."/>
            <person name="Sullivan W."/>
            <person name="Andreopoulos W.B."/>
            <person name="Clum A."/>
            <person name="Lindquist E."/>
            <person name="Daum C."/>
            <person name="Ramamoorthy G.K."/>
            <person name="Gryganskyi A."/>
            <person name="Culley D."/>
            <person name="Magnuson J.K."/>
            <person name="James T.Y."/>
            <person name="O'Malley M.A."/>
            <person name="Stajich J.E."/>
            <person name="Spatafora J.W."/>
            <person name="Visel A."/>
            <person name="Grigoriev I.V."/>
        </authorList>
    </citation>
    <scope>NUCLEOTIDE SEQUENCE [LARGE SCALE GENOMIC DNA]</scope>
    <source>
        <strain evidence="2 3">PL171</strain>
    </source>
</reference>
<comment type="caution">
    <text evidence="2">The sequence shown here is derived from an EMBL/GenBank/DDBJ whole genome shotgun (WGS) entry which is preliminary data.</text>
</comment>
<sequence>LRPAQPPNHHRQPRHHHAHHPDDPCRPCRRLFAHHPSRRPCHHLHRSLCPRPNAHSLRAHGSPDHHAHLKKTRVRASRPDPPAQYQGHLNPADPVLPRVERPRRGNVPGERRT</sequence>
<proteinExistence type="predicted"/>
<name>A0A1Y2HKI4_9FUNG</name>
<feature type="non-terminal residue" evidence="2">
    <location>
        <position position="1"/>
    </location>
</feature>
<dbReference type="Proteomes" id="UP000193411">
    <property type="component" value="Unassembled WGS sequence"/>
</dbReference>
<protein>
    <submittedName>
        <fullName evidence="2">Uncharacterized protein</fullName>
    </submittedName>
</protein>
<feature type="compositionally biased region" description="Basic residues" evidence="1">
    <location>
        <begin position="67"/>
        <end position="76"/>
    </location>
</feature>
<feature type="non-terminal residue" evidence="2">
    <location>
        <position position="113"/>
    </location>
</feature>
<gene>
    <name evidence="2" type="ORF">BCR44DRAFT_1435117</name>
</gene>
<feature type="region of interest" description="Disordered" evidence="1">
    <location>
        <begin position="1"/>
        <end position="113"/>
    </location>
</feature>
<evidence type="ECO:0000313" key="3">
    <source>
        <dbReference type="Proteomes" id="UP000193411"/>
    </source>
</evidence>
<accession>A0A1Y2HKI4</accession>
<keyword evidence="3" id="KW-1185">Reference proteome</keyword>
<feature type="compositionally biased region" description="Basic residues" evidence="1">
    <location>
        <begin position="27"/>
        <end position="48"/>
    </location>
</feature>
<organism evidence="2 3">
    <name type="scientific">Catenaria anguillulae PL171</name>
    <dbReference type="NCBI Taxonomy" id="765915"/>
    <lineage>
        <taxon>Eukaryota</taxon>
        <taxon>Fungi</taxon>
        <taxon>Fungi incertae sedis</taxon>
        <taxon>Blastocladiomycota</taxon>
        <taxon>Blastocladiomycetes</taxon>
        <taxon>Blastocladiales</taxon>
        <taxon>Catenariaceae</taxon>
        <taxon>Catenaria</taxon>
    </lineage>
</organism>
<evidence type="ECO:0000256" key="1">
    <source>
        <dbReference type="SAM" id="MobiDB-lite"/>
    </source>
</evidence>
<dbReference type="AlphaFoldDB" id="A0A1Y2HKI4"/>
<feature type="compositionally biased region" description="Basic residues" evidence="1">
    <location>
        <begin position="8"/>
        <end position="19"/>
    </location>
</feature>
<feature type="compositionally biased region" description="Basic and acidic residues" evidence="1">
    <location>
        <begin position="98"/>
        <end position="113"/>
    </location>
</feature>
<evidence type="ECO:0000313" key="2">
    <source>
        <dbReference type="EMBL" id="ORZ35117.1"/>
    </source>
</evidence>
<dbReference type="EMBL" id="MCFL01000024">
    <property type="protein sequence ID" value="ORZ35117.1"/>
    <property type="molecule type" value="Genomic_DNA"/>
</dbReference>